<name>A0A2M8VQV9_9BURK</name>
<keyword evidence="8" id="KW-1185">Reference proteome</keyword>
<dbReference type="PANTHER" id="PTHR30293">
    <property type="entry name" value="TRANSCRIPTIONAL REGULATORY PROTEIN NAC-RELATED"/>
    <property type="match status" value="1"/>
</dbReference>
<dbReference type="GO" id="GO:0003677">
    <property type="term" value="F:DNA binding"/>
    <property type="evidence" value="ECO:0007669"/>
    <property type="project" value="UniProtKB-KW"/>
</dbReference>
<evidence type="ECO:0000259" key="6">
    <source>
        <dbReference type="PROSITE" id="PS50931"/>
    </source>
</evidence>
<evidence type="ECO:0000256" key="4">
    <source>
        <dbReference type="ARBA" id="ARBA00023159"/>
    </source>
</evidence>
<dbReference type="AlphaFoldDB" id="A0A2M8VQV9"/>
<keyword evidence="4" id="KW-0010">Activator</keyword>
<dbReference type="GO" id="GO:2000142">
    <property type="term" value="P:regulation of DNA-templated transcription initiation"/>
    <property type="evidence" value="ECO:0007669"/>
    <property type="project" value="TreeGrafter"/>
</dbReference>
<dbReference type="InterPro" id="IPR000847">
    <property type="entry name" value="LysR_HTH_N"/>
</dbReference>
<dbReference type="Pfam" id="PF00126">
    <property type="entry name" value="HTH_1"/>
    <property type="match status" value="1"/>
</dbReference>
<dbReference type="Proteomes" id="UP000229366">
    <property type="component" value="Unassembled WGS sequence"/>
</dbReference>
<dbReference type="PROSITE" id="PS50931">
    <property type="entry name" value="HTH_LYSR"/>
    <property type="match status" value="1"/>
</dbReference>
<comment type="caution">
    <text evidence="7">The sequence shown here is derived from an EMBL/GenBank/DDBJ whole genome shotgun (WGS) entry which is preliminary data.</text>
</comment>
<keyword evidence="5" id="KW-0804">Transcription</keyword>
<keyword evidence="2" id="KW-0805">Transcription regulation</keyword>
<evidence type="ECO:0000313" key="7">
    <source>
        <dbReference type="EMBL" id="PJI79852.1"/>
    </source>
</evidence>
<proteinExistence type="inferred from homology"/>
<evidence type="ECO:0000256" key="5">
    <source>
        <dbReference type="ARBA" id="ARBA00023163"/>
    </source>
</evidence>
<dbReference type="RefSeq" id="WP_100379203.1">
    <property type="nucleotide sequence ID" value="NZ_CBCSBW010000002.1"/>
</dbReference>
<reference evidence="7 8" key="1">
    <citation type="submission" date="2017-11" db="EMBL/GenBank/DDBJ databases">
        <title>Genomic Encyclopedia of Type Strains, Phase III (KMG-III): the genomes of soil and plant-associated and newly described type strains.</title>
        <authorList>
            <person name="Whitman W."/>
        </authorList>
    </citation>
    <scope>NUCLEOTIDE SEQUENCE [LARGE SCALE GENOMIC DNA]</scope>
    <source>
        <strain evidence="7 8">UB-Domo-W1</strain>
    </source>
</reference>
<dbReference type="Gene3D" id="3.40.190.290">
    <property type="match status" value="1"/>
</dbReference>
<dbReference type="PANTHER" id="PTHR30293:SF2">
    <property type="entry name" value="TRANSCRIPTIONAL ACTIVATOR PROTEIN NHAR"/>
    <property type="match status" value="1"/>
</dbReference>
<dbReference type="Gene3D" id="1.10.10.10">
    <property type="entry name" value="Winged helix-like DNA-binding domain superfamily/Winged helix DNA-binding domain"/>
    <property type="match status" value="1"/>
</dbReference>
<evidence type="ECO:0000313" key="8">
    <source>
        <dbReference type="Proteomes" id="UP000229366"/>
    </source>
</evidence>
<gene>
    <name evidence="7" type="ORF">B0G85_0830</name>
</gene>
<dbReference type="EMBL" id="PGTX01000002">
    <property type="protein sequence ID" value="PJI79852.1"/>
    <property type="molecule type" value="Genomic_DNA"/>
</dbReference>
<feature type="domain" description="HTH lysR-type" evidence="6">
    <location>
        <begin position="5"/>
        <end position="62"/>
    </location>
</feature>
<dbReference type="InterPro" id="IPR036390">
    <property type="entry name" value="WH_DNA-bd_sf"/>
</dbReference>
<keyword evidence="3" id="KW-0238">DNA-binding</keyword>
<dbReference type="SUPFAM" id="SSF53850">
    <property type="entry name" value="Periplasmic binding protein-like II"/>
    <property type="match status" value="1"/>
</dbReference>
<dbReference type="InterPro" id="IPR005119">
    <property type="entry name" value="LysR_subst-bd"/>
</dbReference>
<dbReference type="OrthoDB" id="464481at2"/>
<sequence>MTMPFNYRHLYYFWVVAKEGSMSKAAERLDMAIQTISAQVHELEKSLGFLLFKPAGRGITLTESGFAALEIADQIFSLGEKLPEAVRDAAKAPKQKITVGVSDGLPKLIARQLLEPILQMKEIHLIVHEGEFDDLLADLALHRLDIILSDRPAPNNKNLNVYSEELTKSSISWYGSKKWLKEVKGGFPDCLNHLPILLPTSHSMVRFLIDQWFIKNNIIPNIVGEFEDSALLKTFAASGMGVFPAVNLVQKELKETYHIEALGHCSDVYEYFYAILSEKKIANPLVEAIIKRSSP</sequence>
<evidence type="ECO:0000256" key="1">
    <source>
        <dbReference type="ARBA" id="ARBA00009437"/>
    </source>
</evidence>
<dbReference type="Pfam" id="PF03466">
    <property type="entry name" value="LysR_substrate"/>
    <property type="match status" value="1"/>
</dbReference>
<dbReference type="GO" id="GO:0003700">
    <property type="term" value="F:DNA-binding transcription factor activity"/>
    <property type="evidence" value="ECO:0007669"/>
    <property type="project" value="InterPro"/>
</dbReference>
<dbReference type="SUPFAM" id="SSF46785">
    <property type="entry name" value="Winged helix' DNA-binding domain"/>
    <property type="match status" value="1"/>
</dbReference>
<protein>
    <submittedName>
        <fullName evidence="7">LysR family transcriptional activator of nhaA</fullName>
    </submittedName>
</protein>
<comment type="similarity">
    <text evidence="1">Belongs to the LysR transcriptional regulatory family.</text>
</comment>
<evidence type="ECO:0000256" key="2">
    <source>
        <dbReference type="ARBA" id="ARBA00023015"/>
    </source>
</evidence>
<organism evidence="7 8">
    <name type="scientific">Polynucleobacter brandtiae</name>
    <dbReference type="NCBI Taxonomy" id="1938816"/>
    <lineage>
        <taxon>Bacteria</taxon>
        <taxon>Pseudomonadati</taxon>
        <taxon>Pseudomonadota</taxon>
        <taxon>Betaproteobacteria</taxon>
        <taxon>Burkholderiales</taxon>
        <taxon>Burkholderiaceae</taxon>
        <taxon>Polynucleobacter</taxon>
    </lineage>
</organism>
<accession>A0A2M8VQV9</accession>
<dbReference type="InterPro" id="IPR036388">
    <property type="entry name" value="WH-like_DNA-bd_sf"/>
</dbReference>
<evidence type="ECO:0000256" key="3">
    <source>
        <dbReference type="ARBA" id="ARBA00023125"/>
    </source>
</evidence>